<gene>
    <name evidence="4" type="ORF">C3942_21025</name>
</gene>
<evidence type="ECO:0000256" key="1">
    <source>
        <dbReference type="SAM" id="Phobius"/>
    </source>
</evidence>
<keyword evidence="1" id="KW-0472">Membrane</keyword>
<organism evidence="4 5">
    <name type="scientific">Solimonas fluminis</name>
    <dbReference type="NCBI Taxonomy" id="2086571"/>
    <lineage>
        <taxon>Bacteria</taxon>
        <taxon>Pseudomonadati</taxon>
        <taxon>Pseudomonadota</taxon>
        <taxon>Gammaproteobacteria</taxon>
        <taxon>Nevskiales</taxon>
        <taxon>Nevskiaceae</taxon>
        <taxon>Solimonas</taxon>
    </lineage>
</organism>
<dbReference type="CDD" id="cd01949">
    <property type="entry name" value="GGDEF"/>
    <property type="match status" value="1"/>
</dbReference>
<dbReference type="Pfam" id="PF00990">
    <property type="entry name" value="GGDEF"/>
    <property type="match status" value="1"/>
</dbReference>
<dbReference type="SUPFAM" id="SSF141868">
    <property type="entry name" value="EAL domain-like"/>
    <property type="match status" value="1"/>
</dbReference>
<dbReference type="PROSITE" id="PS50887">
    <property type="entry name" value="GGDEF"/>
    <property type="match status" value="1"/>
</dbReference>
<dbReference type="InterPro" id="IPR001633">
    <property type="entry name" value="EAL_dom"/>
</dbReference>
<evidence type="ECO:0008006" key="6">
    <source>
        <dbReference type="Google" id="ProtNLM"/>
    </source>
</evidence>
<feature type="transmembrane region" description="Helical" evidence="1">
    <location>
        <begin position="32"/>
        <end position="52"/>
    </location>
</feature>
<dbReference type="Gene3D" id="3.20.20.450">
    <property type="entry name" value="EAL domain"/>
    <property type="match status" value="1"/>
</dbReference>
<dbReference type="RefSeq" id="WP_104232337.1">
    <property type="nucleotide sequence ID" value="NZ_PSNW01000018.1"/>
</dbReference>
<dbReference type="SMART" id="SM00267">
    <property type="entry name" value="GGDEF"/>
    <property type="match status" value="1"/>
</dbReference>
<protein>
    <recommendedName>
        <fullName evidence="6">GGDEF-domain containing protein</fullName>
    </recommendedName>
</protein>
<evidence type="ECO:0000259" key="2">
    <source>
        <dbReference type="PROSITE" id="PS50883"/>
    </source>
</evidence>
<keyword evidence="5" id="KW-1185">Reference proteome</keyword>
<sequence length="549" mass="60421">MNTPQNRPLGQDRRLEGLNAAAGLLRSKTNRYAWYGLGIALLAIAAATLLAARAAYGGITWEQLLRAHAENPALWLLDAMPLLFLVWGQYIGTVLSYQASAMLIDETTALREQTTILQHELERSPVEGHTLGLPNRHAFISLIGRALTRRRVHGLPVAVMTLASEQYHETEQSQGRDASYALVNQLTERLKSVLGENDVLAHFGHDDFGILLPQVSDESEARRFASRLQFALDTPITVGRQSVGLRVSVGIALAPEHGEDAETLIRHAEIAKYAAAGDQRDYRVYEADLDESRNARPRRIAELHAALYNDGLADDYMLQQPLQAELPPRVRLVPYWNHPRQGRLEEAEFLNLPDRLSLVHSLTLWQFREGLARLAQWRGQGRPGLGLVIRVPDAALRQLALADMVTRLLGSHDLPPAALTLEVTEAALVGGGDHARGQVATLRGAGVGFCVTGAGQPGSSALTSLYFPVNEVRLSPLPLQRALTETPMREAFDALLSVLRHLRQGITLGGVDSPELLALARAREVAYLEGQAVRARMRPEDVERWLGES</sequence>
<reference evidence="4 5" key="1">
    <citation type="submission" date="2018-02" db="EMBL/GenBank/DDBJ databases">
        <title>Genome sequencing of Solimonas sp. HR-BB.</title>
        <authorList>
            <person name="Lee Y."/>
            <person name="Jeon C.O."/>
        </authorList>
    </citation>
    <scope>NUCLEOTIDE SEQUENCE [LARGE SCALE GENOMIC DNA]</scope>
    <source>
        <strain evidence="4 5">HR-BB</strain>
    </source>
</reference>
<dbReference type="AlphaFoldDB" id="A0A2S5TAM8"/>
<evidence type="ECO:0000313" key="4">
    <source>
        <dbReference type="EMBL" id="PPE71898.1"/>
    </source>
</evidence>
<dbReference type="InterPro" id="IPR029787">
    <property type="entry name" value="Nucleotide_cyclase"/>
</dbReference>
<dbReference type="InterPro" id="IPR052155">
    <property type="entry name" value="Biofilm_reg_signaling"/>
</dbReference>
<dbReference type="PANTHER" id="PTHR44757:SF2">
    <property type="entry name" value="BIOFILM ARCHITECTURE MAINTENANCE PROTEIN MBAA"/>
    <property type="match status" value="1"/>
</dbReference>
<dbReference type="InterPro" id="IPR035919">
    <property type="entry name" value="EAL_sf"/>
</dbReference>
<dbReference type="Gene3D" id="3.30.70.270">
    <property type="match status" value="1"/>
</dbReference>
<feature type="domain" description="GGDEF" evidence="3">
    <location>
        <begin position="155"/>
        <end position="288"/>
    </location>
</feature>
<evidence type="ECO:0000259" key="3">
    <source>
        <dbReference type="PROSITE" id="PS50887"/>
    </source>
</evidence>
<proteinExistence type="predicted"/>
<dbReference type="PANTHER" id="PTHR44757">
    <property type="entry name" value="DIGUANYLATE CYCLASE DGCP"/>
    <property type="match status" value="1"/>
</dbReference>
<accession>A0A2S5TAM8</accession>
<keyword evidence="1" id="KW-0812">Transmembrane</keyword>
<feature type="domain" description="EAL" evidence="2">
    <location>
        <begin position="296"/>
        <end position="549"/>
    </location>
</feature>
<dbReference type="NCBIfam" id="TIGR00254">
    <property type="entry name" value="GGDEF"/>
    <property type="match status" value="1"/>
</dbReference>
<dbReference type="PROSITE" id="PS50883">
    <property type="entry name" value="EAL"/>
    <property type="match status" value="1"/>
</dbReference>
<dbReference type="InterPro" id="IPR000160">
    <property type="entry name" value="GGDEF_dom"/>
</dbReference>
<dbReference type="OrthoDB" id="9804951at2"/>
<dbReference type="SUPFAM" id="SSF55073">
    <property type="entry name" value="Nucleotide cyclase"/>
    <property type="match status" value="1"/>
</dbReference>
<comment type="caution">
    <text evidence="4">The sequence shown here is derived from an EMBL/GenBank/DDBJ whole genome shotgun (WGS) entry which is preliminary data.</text>
</comment>
<name>A0A2S5TAM8_9GAMM</name>
<dbReference type="Pfam" id="PF00563">
    <property type="entry name" value="EAL"/>
    <property type="match status" value="1"/>
</dbReference>
<keyword evidence="1" id="KW-1133">Transmembrane helix</keyword>
<dbReference type="EMBL" id="PSNW01000018">
    <property type="protein sequence ID" value="PPE71898.1"/>
    <property type="molecule type" value="Genomic_DNA"/>
</dbReference>
<dbReference type="SMART" id="SM00052">
    <property type="entry name" value="EAL"/>
    <property type="match status" value="1"/>
</dbReference>
<dbReference type="InterPro" id="IPR043128">
    <property type="entry name" value="Rev_trsase/Diguanyl_cyclase"/>
</dbReference>
<dbReference type="CDD" id="cd01948">
    <property type="entry name" value="EAL"/>
    <property type="match status" value="1"/>
</dbReference>
<dbReference type="Proteomes" id="UP000238220">
    <property type="component" value="Unassembled WGS sequence"/>
</dbReference>
<evidence type="ECO:0000313" key="5">
    <source>
        <dbReference type="Proteomes" id="UP000238220"/>
    </source>
</evidence>